<evidence type="ECO:0000256" key="2">
    <source>
        <dbReference type="ARBA" id="ARBA00023136"/>
    </source>
</evidence>
<comment type="function">
    <text evidence="6">Together with LptD, is involved in the assembly of lipopolysaccharide (LPS) at the surface of the outer membrane. Required for the proper assembly of LptD. Binds LPS and may serve as the LPS recognition site at the outer membrane.</text>
</comment>
<dbReference type="PANTHER" id="PTHR38098">
    <property type="entry name" value="LPS-ASSEMBLY LIPOPROTEIN LPTE"/>
    <property type="match status" value="1"/>
</dbReference>
<dbReference type="EMBL" id="JAJEWP010000001">
    <property type="protein sequence ID" value="MCC2615809.1"/>
    <property type="molecule type" value="Genomic_DNA"/>
</dbReference>
<keyword evidence="3 6" id="KW-0564">Palmitate</keyword>
<comment type="caution">
    <text evidence="7">The sequence shown here is derived from an EMBL/GenBank/DDBJ whole genome shotgun (WGS) entry which is preliminary data.</text>
</comment>
<keyword evidence="4 6" id="KW-0998">Cell outer membrane</keyword>
<dbReference type="RefSeq" id="WP_229158075.1">
    <property type="nucleotide sequence ID" value="NZ_JAJEWP010000001.1"/>
</dbReference>
<gene>
    <name evidence="6 7" type="primary">lptE</name>
    <name evidence="7" type="ORF">LJ739_06120</name>
</gene>
<dbReference type="Proteomes" id="UP001520878">
    <property type="component" value="Unassembled WGS sequence"/>
</dbReference>
<keyword evidence="1 6" id="KW-0732">Signal</keyword>
<evidence type="ECO:0000256" key="4">
    <source>
        <dbReference type="ARBA" id="ARBA00023237"/>
    </source>
</evidence>
<keyword evidence="5 6" id="KW-0449">Lipoprotein</keyword>
<reference evidence="7 8" key="1">
    <citation type="submission" date="2021-10" db="EMBL/GenBank/DDBJ databases">
        <title>Draft genome of Aestuariibacter halophilus JC2043.</title>
        <authorList>
            <person name="Emsley S.A."/>
            <person name="Pfannmuller K.M."/>
            <person name="Ushijima B."/>
            <person name="Saw J.H."/>
            <person name="Videau P."/>
        </authorList>
    </citation>
    <scope>NUCLEOTIDE SEQUENCE [LARGE SCALE GENOMIC DNA]</scope>
    <source>
        <strain evidence="7 8">JC2043</strain>
    </source>
</reference>
<sequence>MYSALLRSTLIPLLVVLTTSCGFTLRGDIRLPDNHTGVTLSPELTHLPLQRALKASLEQFQINYAETLPASDSDQIHIQLMPESLNRRLLSLFPTGQVAEYELLLTVRYDVTFPGQETHRVDFEISREYQDDPDAILAKSRELDLILHEMRQEAAERIVRLLASQAIQTKASG</sequence>
<keyword evidence="2 6" id="KW-0472">Membrane</keyword>
<evidence type="ECO:0000256" key="5">
    <source>
        <dbReference type="ARBA" id="ARBA00023288"/>
    </source>
</evidence>
<organism evidence="7 8">
    <name type="scientific">Fluctibacter halophilus</name>
    <dbReference type="NCBI Taxonomy" id="226011"/>
    <lineage>
        <taxon>Bacteria</taxon>
        <taxon>Pseudomonadati</taxon>
        <taxon>Pseudomonadota</taxon>
        <taxon>Gammaproteobacteria</taxon>
        <taxon>Alteromonadales</taxon>
        <taxon>Alteromonadaceae</taxon>
        <taxon>Fluctibacter</taxon>
    </lineage>
</organism>
<dbReference type="PROSITE" id="PS51257">
    <property type="entry name" value="PROKAR_LIPOPROTEIN"/>
    <property type="match status" value="1"/>
</dbReference>
<proteinExistence type="inferred from homology"/>
<dbReference type="HAMAP" id="MF_01186">
    <property type="entry name" value="LPS_assembly_LptE"/>
    <property type="match status" value="1"/>
</dbReference>
<evidence type="ECO:0000256" key="6">
    <source>
        <dbReference type="HAMAP-Rule" id="MF_01186"/>
    </source>
</evidence>
<accession>A0ABS8G5D4</accession>
<name>A0ABS8G5D4_9ALTE</name>
<protein>
    <recommendedName>
        <fullName evidence="6">LPS-assembly lipoprotein LptE</fullName>
    </recommendedName>
</protein>
<evidence type="ECO:0000313" key="7">
    <source>
        <dbReference type="EMBL" id="MCC2615809.1"/>
    </source>
</evidence>
<comment type="subcellular location">
    <subcellularLocation>
        <location evidence="6">Cell outer membrane</location>
        <topology evidence="6">Lipid-anchor</topology>
    </subcellularLocation>
</comment>
<dbReference type="Pfam" id="PF04390">
    <property type="entry name" value="LptE"/>
    <property type="match status" value="1"/>
</dbReference>
<comment type="subunit">
    <text evidence="6">Component of the lipopolysaccharide transport and assembly complex. Interacts with LptD.</text>
</comment>
<evidence type="ECO:0000313" key="8">
    <source>
        <dbReference type="Proteomes" id="UP001520878"/>
    </source>
</evidence>
<dbReference type="InterPro" id="IPR007485">
    <property type="entry name" value="LPS_assembly_LptE"/>
</dbReference>
<dbReference type="PANTHER" id="PTHR38098:SF1">
    <property type="entry name" value="LPS-ASSEMBLY LIPOPROTEIN LPTE"/>
    <property type="match status" value="1"/>
</dbReference>
<evidence type="ECO:0000256" key="1">
    <source>
        <dbReference type="ARBA" id="ARBA00022729"/>
    </source>
</evidence>
<keyword evidence="8" id="KW-1185">Reference proteome</keyword>
<comment type="similarity">
    <text evidence="6">Belongs to the LptE lipoprotein family.</text>
</comment>
<dbReference type="Gene3D" id="3.30.160.150">
    <property type="entry name" value="Lipoprotein like domain"/>
    <property type="match status" value="1"/>
</dbReference>
<evidence type="ECO:0000256" key="3">
    <source>
        <dbReference type="ARBA" id="ARBA00023139"/>
    </source>
</evidence>